<comment type="caution">
    <text evidence="1">The sequence shown here is derived from an EMBL/GenBank/DDBJ whole genome shotgun (WGS) entry which is preliminary data.</text>
</comment>
<organism evidence="1 2">
    <name type="scientific">Ixodes persulcatus</name>
    <name type="common">Taiga tick</name>
    <dbReference type="NCBI Taxonomy" id="34615"/>
    <lineage>
        <taxon>Eukaryota</taxon>
        <taxon>Metazoa</taxon>
        <taxon>Ecdysozoa</taxon>
        <taxon>Arthropoda</taxon>
        <taxon>Chelicerata</taxon>
        <taxon>Arachnida</taxon>
        <taxon>Acari</taxon>
        <taxon>Parasitiformes</taxon>
        <taxon>Ixodida</taxon>
        <taxon>Ixodoidea</taxon>
        <taxon>Ixodidae</taxon>
        <taxon>Ixodinae</taxon>
        <taxon>Ixodes</taxon>
    </lineage>
</organism>
<proteinExistence type="predicted"/>
<evidence type="ECO:0000313" key="2">
    <source>
        <dbReference type="Proteomes" id="UP000805193"/>
    </source>
</evidence>
<sequence>MLIKLLVVVVISFVEFFGSVDGKAGKEHPATALPHMAKYQNEEACFANPEMWYLVYRSFEYDPSFGGNARCARGLAVNPCNGSGTISFQYGEDQAFNASVTFKSSKGYKVRNYMQLNFPSGETTYSNHDFRVYSLYTDCSTCSIFWSNYVKE</sequence>
<protein>
    <submittedName>
        <fullName evidence="1">Uncharacterized protein</fullName>
    </submittedName>
</protein>
<reference evidence="1 2" key="1">
    <citation type="journal article" date="2020" name="Cell">
        <title>Large-Scale Comparative Analyses of Tick Genomes Elucidate Their Genetic Diversity and Vector Capacities.</title>
        <authorList>
            <consortium name="Tick Genome and Microbiome Consortium (TIGMIC)"/>
            <person name="Jia N."/>
            <person name="Wang J."/>
            <person name="Shi W."/>
            <person name="Du L."/>
            <person name="Sun Y."/>
            <person name="Zhan W."/>
            <person name="Jiang J.F."/>
            <person name="Wang Q."/>
            <person name="Zhang B."/>
            <person name="Ji P."/>
            <person name="Bell-Sakyi L."/>
            <person name="Cui X.M."/>
            <person name="Yuan T.T."/>
            <person name="Jiang B.G."/>
            <person name="Yang W.F."/>
            <person name="Lam T.T."/>
            <person name="Chang Q.C."/>
            <person name="Ding S.J."/>
            <person name="Wang X.J."/>
            <person name="Zhu J.G."/>
            <person name="Ruan X.D."/>
            <person name="Zhao L."/>
            <person name="Wei J.T."/>
            <person name="Ye R.Z."/>
            <person name="Que T.C."/>
            <person name="Du C.H."/>
            <person name="Zhou Y.H."/>
            <person name="Cheng J.X."/>
            <person name="Dai P.F."/>
            <person name="Guo W.B."/>
            <person name="Han X.H."/>
            <person name="Huang E.J."/>
            <person name="Li L.F."/>
            <person name="Wei W."/>
            <person name="Gao Y.C."/>
            <person name="Liu J.Z."/>
            <person name="Shao H.Z."/>
            <person name="Wang X."/>
            <person name="Wang C.C."/>
            <person name="Yang T.C."/>
            <person name="Huo Q.B."/>
            <person name="Li W."/>
            <person name="Chen H.Y."/>
            <person name="Chen S.E."/>
            <person name="Zhou L.G."/>
            <person name="Ni X.B."/>
            <person name="Tian J.H."/>
            <person name="Sheng Y."/>
            <person name="Liu T."/>
            <person name="Pan Y.S."/>
            <person name="Xia L.Y."/>
            <person name="Li J."/>
            <person name="Zhao F."/>
            <person name="Cao W.C."/>
        </authorList>
    </citation>
    <scope>NUCLEOTIDE SEQUENCE [LARGE SCALE GENOMIC DNA]</scope>
    <source>
        <strain evidence="1">Iper-2018</strain>
    </source>
</reference>
<dbReference type="EMBL" id="JABSTQ010005711">
    <property type="protein sequence ID" value="KAG0438682.1"/>
    <property type="molecule type" value="Genomic_DNA"/>
</dbReference>
<keyword evidence="2" id="KW-1185">Reference proteome</keyword>
<accession>A0AC60QQM0</accession>
<evidence type="ECO:0000313" key="1">
    <source>
        <dbReference type="EMBL" id="KAG0438682.1"/>
    </source>
</evidence>
<feature type="non-terminal residue" evidence="1">
    <location>
        <position position="152"/>
    </location>
</feature>
<gene>
    <name evidence="1" type="ORF">HPB47_016921</name>
</gene>
<dbReference type="Proteomes" id="UP000805193">
    <property type="component" value="Unassembled WGS sequence"/>
</dbReference>
<name>A0AC60QQM0_IXOPE</name>